<comment type="function">
    <text evidence="1">Catalyzes the reduction of fatty acyl-CoA to fatty alcohols.</text>
</comment>
<dbReference type="PANTHER" id="PTHR11011">
    <property type="entry name" value="MALE STERILITY PROTEIN 2-RELATED"/>
    <property type="match status" value="1"/>
</dbReference>
<dbReference type="CDD" id="cd05236">
    <property type="entry name" value="FAR-N_SDR_e"/>
    <property type="match status" value="1"/>
</dbReference>
<proteinExistence type="evidence at transcript level"/>
<keyword evidence="1" id="KW-0560">Oxidoreductase</keyword>
<dbReference type="InterPro" id="IPR026055">
    <property type="entry name" value="FAR"/>
</dbReference>
<sequence>MSSIDEIYERIGDKSVESVCYKKSDSEIAQFFAGRTLFITGVTGFLGKCMLEKLLRSCSKIKHIYVLMRESKNESLEERKRNFLQHTIFDRLRQECSDFQSKVTALKGDLEQEDLGLSADDKNTIINEVNVIYHNAANVLFFEKVRVSLRVNILGTKRMLELAEECRQLDLFVYVSTAYSHCYQKNIEEKFYPFATDLNAIYEAIETDKKAENGLSEDDLKLLIGRHPNIYTYTKAFSEDMVRQCAQNANFALAVYRPSIGQLFLHYSKC</sequence>
<dbReference type="AlphaFoldDB" id="A0A650FKS9"/>
<dbReference type="EMBL" id="MN567128">
    <property type="protein sequence ID" value="QGV11528.1"/>
    <property type="molecule type" value="mRNA"/>
</dbReference>
<keyword evidence="1" id="KW-0443">Lipid metabolism</keyword>
<name>A0A650FKS9_9HYME</name>
<keyword evidence="1" id="KW-0444">Lipid biosynthesis</keyword>
<dbReference type="PANTHER" id="PTHR11011:SF45">
    <property type="entry name" value="FATTY ACYL-COA REDUCTASE CG8306-RELATED"/>
    <property type="match status" value="1"/>
</dbReference>
<dbReference type="SUPFAM" id="SSF51735">
    <property type="entry name" value="NAD(P)-binding Rossmann-fold domains"/>
    <property type="match status" value="1"/>
</dbReference>
<dbReference type="InterPro" id="IPR013120">
    <property type="entry name" value="FAR_NAD-bd"/>
</dbReference>
<gene>
    <name evidence="3" type="primary">far6a</name>
</gene>
<dbReference type="GO" id="GO:0005777">
    <property type="term" value="C:peroxisome"/>
    <property type="evidence" value="ECO:0007669"/>
    <property type="project" value="TreeGrafter"/>
</dbReference>
<reference evidence="3" key="1">
    <citation type="submission" date="2019-09" db="EMBL/GenBank/DDBJ databases">
        <title>Transcriptome expression in two lineages of Tetrastichus brontispae, implications in the parasitic wasp host-speciation.</title>
        <authorList>
            <person name="Sanchez-Garcia F.J."/>
            <person name="Hou Y."/>
            <person name="Tang B."/>
        </authorList>
    </citation>
    <scope>NUCLEOTIDE SEQUENCE</scope>
</reference>
<dbReference type="GO" id="GO:0035336">
    <property type="term" value="P:long-chain fatty-acyl-CoA metabolic process"/>
    <property type="evidence" value="ECO:0007669"/>
    <property type="project" value="TreeGrafter"/>
</dbReference>
<dbReference type="Pfam" id="PF07993">
    <property type="entry name" value="NAD_binding_4"/>
    <property type="match status" value="1"/>
</dbReference>
<dbReference type="InterPro" id="IPR036291">
    <property type="entry name" value="NAD(P)-bd_dom_sf"/>
</dbReference>
<dbReference type="GO" id="GO:0102965">
    <property type="term" value="F:alcohol-forming long-chain fatty acyl-CoA reductase activity"/>
    <property type="evidence" value="ECO:0007669"/>
    <property type="project" value="UniProtKB-EC"/>
</dbReference>
<protein>
    <recommendedName>
        <fullName evidence="1">Fatty acyl-CoA reductase</fullName>
        <ecNumber evidence="1">1.2.1.84</ecNumber>
    </recommendedName>
</protein>
<comment type="similarity">
    <text evidence="1">Belongs to the fatty acyl-CoA reductase family.</text>
</comment>
<evidence type="ECO:0000256" key="1">
    <source>
        <dbReference type="RuleBase" id="RU363097"/>
    </source>
</evidence>
<organism evidence="3">
    <name type="scientific">Tetrastichus brontispae</name>
    <dbReference type="NCBI Taxonomy" id="2033808"/>
    <lineage>
        <taxon>Eukaryota</taxon>
        <taxon>Metazoa</taxon>
        <taxon>Ecdysozoa</taxon>
        <taxon>Arthropoda</taxon>
        <taxon>Hexapoda</taxon>
        <taxon>Insecta</taxon>
        <taxon>Pterygota</taxon>
        <taxon>Neoptera</taxon>
        <taxon>Endopterygota</taxon>
        <taxon>Hymenoptera</taxon>
        <taxon>Apocrita</taxon>
        <taxon>Proctotrupomorpha</taxon>
        <taxon>Chalcidoidea</taxon>
        <taxon>Eulophidae</taxon>
        <taxon>Tetrastichinae</taxon>
        <taxon>Tetrastichus</taxon>
    </lineage>
</organism>
<comment type="catalytic activity">
    <reaction evidence="1">
        <text>a long-chain fatty acyl-CoA + 2 NADPH + 2 H(+) = a long-chain primary fatty alcohol + 2 NADP(+) + CoA</text>
        <dbReference type="Rhea" id="RHEA:52716"/>
        <dbReference type="ChEBI" id="CHEBI:15378"/>
        <dbReference type="ChEBI" id="CHEBI:57287"/>
        <dbReference type="ChEBI" id="CHEBI:57783"/>
        <dbReference type="ChEBI" id="CHEBI:58349"/>
        <dbReference type="ChEBI" id="CHEBI:77396"/>
        <dbReference type="ChEBI" id="CHEBI:83139"/>
        <dbReference type="EC" id="1.2.1.84"/>
    </reaction>
</comment>
<keyword evidence="1" id="KW-0521">NADP</keyword>
<feature type="domain" description="Thioester reductase (TE)" evidence="2">
    <location>
        <begin position="39"/>
        <end position="260"/>
    </location>
</feature>
<dbReference type="GO" id="GO:0080019">
    <property type="term" value="F:alcohol-forming very long-chain fatty acyl-CoA reductase activity"/>
    <property type="evidence" value="ECO:0007669"/>
    <property type="project" value="InterPro"/>
</dbReference>
<evidence type="ECO:0000313" key="3">
    <source>
        <dbReference type="EMBL" id="QGV11528.1"/>
    </source>
</evidence>
<accession>A0A650FKS9</accession>
<dbReference type="Gene3D" id="3.40.50.720">
    <property type="entry name" value="NAD(P)-binding Rossmann-like Domain"/>
    <property type="match status" value="1"/>
</dbReference>
<dbReference type="EC" id="1.2.1.84" evidence="1"/>
<evidence type="ECO:0000259" key="2">
    <source>
        <dbReference type="Pfam" id="PF07993"/>
    </source>
</evidence>